<evidence type="ECO:0000256" key="1">
    <source>
        <dbReference type="SAM" id="MobiDB-lite"/>
    </source>
</evidence>
<proteinExistence type="predicted"/>
<feature type="region of interest" description="Disordered" evidence="1">
    <location>
        <begin position="19"/>
        <end position="64"/>
    </location>
</feature>
<evidence type="ECO:0000313" key="2">
    <source>
        <dbReference type="EMBL" id="KAA1084037.1"/>
    </source>
</evidence>
<dbReference type="Proteomes" id="UP000324748">
    <property type="component" value="Unassembled WGS sequence"/>
</dbReference>
<comment type="caution">
    <text evidence="2">The sequence shown here is derived from an EMBL/GenBank/DDBJ whole genome shotgun (WGS) entry which is preliminary data.</text>
</comment>
<dbReference type="AlphaFoldDB" id="A0A5B0N441"/>
<gene>
    <name evidence="2" type="ORF">PGT21_015055</name>
</gene>
<accession>A0A5B0N441</accession>
<feature type="compositionally biased region" description="Polar residues" evidence="1">
    <location>
        <begin position="38"/>
        <end position="47"/>
    </location>
</feature>
<name>A0A5B0N441_PUCGR</name>
<evidence type="ECO:0000313" key="3">
    <source>
        <dbReference type="Proteomes" id="UP000324748"/>
    </source>
</evidence>
<keyword evidence="3" id="KW-1185">Reference proteome</keyword>
<reference evidence="2 3" key="1">
    <citation type="submission" date="2019-05" db="EMBL/GenBank/DDBJ databases">
        <title>Emergence of the Ug99 lineage of the wheat stem rust pathogen through somatic hybridization.</title>
        <authorList>
            <person name="Li F."/>
            <person name="Upadhyaya N.M."/>
            <person name="Sperschneider J."/>
            <person name="Matny O."/>
            <person name="Nguyen-Phuc H."/>
            <person name="Mago R."/>
            <person name="Raley C."/>
            <person name="Miller M.E."/>
            <person name="Silverstein K.A.T."/>
            <person name="Henningsen E."/>
            <person name="Hirsch C.D."/>
            <person name="Visser B."/>
            <person name="Pretorius Z.A."/>
            <person name="Steffenson B.J."/>
            <person name="Schwessinger B."/>
            <person name="Dodds P.N."/>
            <person name="Figueroa M."/>
        </authorList>
    </citation>
    <scope>NUCLEOTIDE SEQUENCE [LARGE SCALE GENOMIC DNA]</scope>
    <source>
        <strain evidence="2">21-0</strain>
    </source>
</reference>
<organism evidence="2 3">
    <name type="scientific">Puccinia graminis f. sp. tritici</name>
    <dbReference type="NCBI Taxonomy" id="56615"/>
    <lineage>
        <taxon>Eukaryota</taxon>
        <taxon>Fungi</taxon>
        <taxon>Dikarya</taxon>
        <taxon>Basidiomycota</taxon>
        <taxon>Pucciniomycotina</taxon>
        <taxon>Pucciniomycetes</taxon>
        <taxon>Pucciniales</taxon>
        <taxon>Pucciniaceae</taxon>
        <taxon>Puccinia</taxon>
    </lineage>
</organism>
<protein>
    <submittedName>
        <fullName evidence="2">Uncharacterized protein</fullName>
    </submittedName>
</protein>
<dbReference type="EMBL" id="VSWC01000118">
    <property type="protein sequence ID" value="KAA1084037.1"/>
    <property type="molecule type" value="Genomic_DNA"/>
</dbReference>
<sequence>MTTTAVTDKVFVAPERSSFIPGQSTQDGIDPAQIVGRQASQSGTTSVPKGPKIRRPNQPYGMTQRDQKINLGLAKLPEHTSNEPTLGHATNSLVGNGLGFHNKKTLSSARDFSLPYLFLTVCFSLDSQTLNLYSASS</sequence>